<feature type="region of interest" description="Disordered" evidence="1">
    <location>
        <begin position="55"/>
        <end position="88"/>
    </location>
</feature>
<name>A0AAD9VZD1_PHOAM</name>
<protein>
    <submittedName>
        <fullName evidence="2">Uncharacterized protein</fullName>
    </submittedName>
</protein>
<comment type="caution">
    <text evidence="2">The sequence shown here is derived from an EMBL/GenBank/DDBJ whole genome shotgun (WGS) entry which is preliminary data.</text>
</comment>
<dbReference type="AlphaFoldDB" id="A0AAD9VZD1"/>
<feature type="compositionally biased region" description="Basic and acidic residues" evidence="1">
    <location>
        <begin position="57"/>
        <end position="67"/>
    </location>
</feature>
<evidence type="ECO:0000313" key="2">
    <source>
        <dbReference type="EMBL" id="KAK2598483.1"/>
    </source>
</evidence>
<evidence type="ECO:0000313" key="3">
    <source>
        <dbReference type="Proteomes" id="UP001265746"/>
    </source>
</evidence>
<evidence type="ECO:0000256" key="1">
    <source>
        <dbReference type="SAM" id="MobiDB-lite"/>
    </source>
</evidence>
<dbReference type="Proteomes" id="UP001265746">
    <property type="component" value="Unassembled WGS sequence"/>
</dbReference>
<feature type="compositionally biased region" description="Polar residues" evidence="1">
    <location>
        <begin position="72"/>
        <end position="88"/>
    </location>
</feature>
<dbReference type="EMBL" id="JAUJFL010000008">
    <property type="protein sequence ID" value="KAK2598483.1"/>
    <property type="molecule type" value="Genomic_DNA"/>
</dbReference>
<accession>A0AAD9VZD1</accession>
<reference evidence="2" key="1">
    <citation type="submission" date="2023-06" db="EMBL/GenBank/DDBJ databases">
        <authorList>
            <person name="Noh H."/>
        </authorList>
    </citation>
    <scope>NUCLEOTIDE SEQUENCE</scope>
    <source>
        <strain evidence="2">DUCC20226</strain>
    </source>
</reference>
<organism evidence="2 3">
    <name type="scientific">Phomopsis amygdali</name>
    <name type="common">Fusicoccum amygdali</name>
    <dbReference type="NCBI Taxonomy" id="1214568"/>
    <lineage>
        <taxon>Eukaryota</taxon>
        <taxon>Fungi</taxon>
        <taxon>Dikarya</taxon>
        <taxon>Ascomycota</taxon>
        <taxon>Pezizomycotina</taxon>
        <taxon>Sordariomycetes</taxon>
        <taxon>Sordariomycetidae</taxon>
        <taxon>Diaporthales</taxon>
        <taxon>Diaporthaceae</taxon>
        <taxon>Diaporthe</taxon>
    </lineage>
</organism>
<gene>
    <name evidence="2" type="ORF">N8I77_011896</name>
</gene>
<sequence length="213" mass="24203">MSHLSILKSATLSGRRDLVDIALRHLHTPPDQTVDLSMVDDTILREYEQIAQANVEPSERFESRSGRDLPSGMSTRSGGSASSKASQTSFDPRDIFDQVLNSMIERLDIVMPAIRGTRFNRLVGKDRSLRLSLVTYLQSYRDKKLRSHFGMSDGPRRFNLNGFSDEYLRCRVQDKLEGWGDRLTMMTERMWNAPILDHDVAPEAPTVNAMEVD</sequence>
<keyword evidence="3" id="KW-1185">Reference proteome</keyword>
<proteinExistence type="predicted"/>